<feature type="domain" description="DUF7344" evidence="1">
    <location>
        <begin position="30"/>
        <end position="104"/>
    </location>
</feature>
<reference evidence="2 3" key="1">
    <citation type="journal article" date="2019" name="Int. J. Syst. Evol. Microbiol.">
        <title>The Global Catalogue of Microorganisms (GCM) 10K type strain sequencing project: providing services to taxonomists for standard genome sequencing and annotation.</title>
        <authorList>
            <consortium name="The Broad Institute Genomics Platform"/>
            <consortium name="The Broad Institute Genome Sequencing Center for Infectious Disease"/>
            <person name="Wu L."/>
            <person name="Ma J."/>
        </authorList>
    </citation>
    <scope>NUCLEOTIDE SEQUENCE [LARGE SCALE GENOMIC DNA]</scope>
    <source>
        <strain evidence="2 3">CGMCC 1.10387</strain>
    </source>
</reference>
<dbReference type="Pfam" id="PF24035">
    <property type="entry name" value="DUF7344"/>
    <property type="match status" value="1"/>
</dbReference>
<evidence type="ECO:0000313" key="2">
    <source>
        <dbReference type="EMBL" id="MFD1686426.1"/>
    </source>
</evidence>
<comment type="caution">
    <text evidence="2">The sequence shown here is derived from an EMBL/GenBank/DDBJ whole genome shotgun (WGS) entry which is preliminary data.</text>
</comment>
<dbReference type="SUPFAM" id="SSF46785">
    <property type="entry name" value="Winged helix' DNA-binding domain"/>
    <property type="match status" value="1"/>
</dbReference>
<keyword evidence="3" id="KW-1185">Reference proteome</keyword>
<name>A0ABD6DYS9_9EURY</name>
<evidence type="ECO:0000259" key="1">
    <source>
        <dbReference type="Pfam" id="PF24035"/>
    </source>
</evidence>
<protein>
    <submittedName>
        <fullName evidence="2">ArsR family transcriptional regulator</fullName>
    </submittedName>
</protein>
<dbReference type="AlphaFoldDB" id="A0ABD6DYS9"/>
<dbReference type="InterPro" id="IPR036390">
    <property type="entry name" value="WH_DNA-bd_sf"/>
</dbReference>
<dbReference type="EMBL" id="JBHUDP010000004">
    <property type="protein sequence ID" value="MFD1686426.1"/>
    <property type="molecule type" value="Genomic_DNA"/>
</dbReference>
<dbReference type="Gene3D" id="1.10.10.10">
    <property type="entry name" value="Winged helix-like DNA-binding domain superfamily/Winged helix DNA-binding domain"/>
    <property type="match status" value="1"/>
</dbReference>
<gene>
    <name evidence="2" type="ORF">ACFSAS_12470</name>
</gene>
<accession>A0ABD6DYS9</accession>
<dbReference type="Proteomes" id="UP001597092">
    <property type="component" value="Unassembled WGS sequence"/>
</dbReference>
<dbReference type="InterPro" id="IPR036388">
    <property type="entry name" value="WH-like_DNA-bd_sf"/>
</dbReference>
<organism evidence="2 3">
    <name type="scientific">Halobellus litoreus</name>
    <dbReference type="NCBI Taxonomy" id="755310"/>
    <lineage>
        <taxon>Archaea</taxon>
        <taxon>Methanobacteriati</taxon>
        <taxon>Methanobacteriota</taxon>
        <taxon>Stenosarchaea group</taxon>
        <taxon>Halobacteria</taxon>
        <taxon>Halobacteriales</taxon>
        <taxon>Haloferacaceae</taxon>
        <taxon>Halobellus</taxon>
    </lineage>
</organism>
<dbReference type="RefSeq" id="WP_256305448.1">
    <property type="nucleotide sequence ID" value="NZ_JANHAW010000001.1"/>
</dbReference>
<evidence type="ECO:0000313" key="3">
    <source>
        <dbReference type="Proteomes" id="UP001597092"/>
    </source>
</evidence>
<sequence length="127" mass="14325">MGNDRDEADPLYRSTSLERPQLLSEDQLYRALASTRRRRLLYSLREAGECTVDDLAAMLVQWEGRDPRRNADEQSQVHIKLVHSDLPLLADAGVVSYDRENETVAPKPLDPLLDALISRSVDPDNAP</sequence>
<dbReference type="InterPro" id="IPR055768">
    <property type="entry name" value="DUF7344"/>
</dbReference>
<proteinExistence type="predicted"/>